<dbReference type="GO" id="GO:0004497">
    <property type="term" value="F:monooxygenase activity"/>
    <property type="evidence" value="ECO:0007669"/>
    <property type="project" value="InterPro"/>
</dbReference>
<dbReference type="GeneID" id="5977053"/>
<proteinExistence type="predicted"/>
<dbReference type="GO" id="GO:0020037">
    <property type="term" value="F:heme binding"/>
    <property type="evidence" value="ECO:0007669"/>
    <property type="project" value="InterPro"/>
</dbReference>
<dbReference type="Proteomes" id="UP000001055">
    <property type="component" value="Unassembled WGS sequence"/>
</dbReference>
<name>Q0UEF2_PHANO</name>
<evidence type="ECO:0000313" key="2">
    <source>
        <dbReference type="Proteomes" id="UP000001055"/>
    </source>
</evidence>
<dbReference type="InterPro" id="IPR036396">
    <property type="entry name" value="Cyt_P450_sf"/>
</dbReference>
<protein>
    <submittedName>
        <fullName evidence="1">Uncharacterized protein</fullName>
    </submittedName>
</protein>
<dbReference type="Gene3D" id="1.10.630.10">
    <property type="entry name" value="Cytochrome P450"/>
    <property type="match status" value="1"/>
</dbReference>
<sequence>MGWLMSEVNRAVTKRVENAEKCFSGEPDFMRYSFHHRFNPETRKHLPYFVATIKEGLRMHPPATTLFARVVPKEGK</sequence>
<dbReference type="Pfam" id="PF00067">
    <property type="entry name" value="p450"/>
    <property type="match status" value="1"/>
</dbReference>
<dbReference type="GO" id="GO:0005506">
    <property type="term" value="F:iron ion binding"/>
    <property type="evidence" value="ECO:0007669"/>
    <property type="project" value="InterPro"/>
</dbReference>
<organism evidence="1 2">
    <name type="scientific">Phaeosphaeria nodorum (strain SN15 / ATCC MYA-4574 / FGSC 10173)</name>
    <name type="common">Glume blotch fungus</name>
    <name type="synonym">Parastagonospora nodorum</name>
    <dbReference type="NCBI Taxonomy" id="321614"/>
    <lineage>
        <taxon>Eukaryota</taxon>
        <taxon>Fungi</taxon>
        <taxon>Dikarya</taxon>
        <taxon>Ascomycota</taxon>
        <taxon>Pezizomycotina</taxon>
        <taxon>Dothideomycetes</taxon>
        <taxon>Pleosporomycetidae</taxon>
        <taxon>Pleosporales</taxon>
        <taxon>Pleosporineae</taxon>
        <taxon>Phaeosphaeriaceae</taxon>
        <taxon>Parastagonospora</taxon>
    </lineage>
</organism>
<dbReference type="InParanoid" id="Q0UEF2"/>
<dbReference type="KEGG" id="pno:SNOG_09862"/>
<evidence type="ECO:0000313" key="1">
    <source>
        <dbReference type="EMBL" id="EAT83127.1"/>
    </source>
</evidence>
<dbReference type="AlphaFoldDB" id="Q0UEF2"/>
<reference evidence="2" key="1">
    <citation type="journal article" date="2007" name="Plant Cell">
        <title>Dothideomycete-plant interactions illuminated by genome sequencing and EST analysis of the wheat pathogen Stagonospora nodorum.</title>
        <authorList>
            <person name="Hane J.K."/>
            <person name="Lowe R.G."/>
            <person name="Solomon P.S."/>
            <person name="Tan K.C."/>
            <person name="Schoch C.L."/>
            <person name="Spatafora J.W."/>
            <person name="Crous P.W."/>
            <person name="Kodira C."/>
            <person name="Birren B.W."/>
            <person name="Galagan J.E."/>
            <person name="Torriani S.F."/>
            <person name="McDonald B.A."/>
            <person name="Oliver R.P."/>
        </authorList>
    </citation>
    <scope>NUCLEOTIDE SEQUENCE [LARGE SCALE GENOMIC DNA]</scope>
    <source>
        <strain evidence="2">SN15 / ATCC MYA-4574 / FGSC 10173</strain>
    </source>
</reference>
<dbReference type="EMBL" id="CH445339">
    <property type="protein sequence ID" value="EAT83127.1"/>
    <property type="molecule type" value="Genomic_DNA"/>
</dbReference>
<dbReference type="InterPro" id="IPR001128">
    <property type="entry name" value="Cyt_P450"/>
</dbReference>
<gene>
    <name evidence="1" type="ORF">SNOG_09862</name>
</gene>
<accession>Q0UEF2</accession>
<dbReference type="SUPFAM" id="SSF48264">
    <property type="entry name" value="Cytochrome P450"/>
    <property type="match status" value="1"/>
</dbReference>
<dbReference type="GO" id="GO:0016705">
    <property type="term" value="F:oxidoreductase activity, acting on paired donors, with incorporation or reduction of molecular oxygen"/>
    <property type="evidence" value="ECO:0007669"/>
    <property type="project" value="InterPro"/>
</dbReference>
<dbReference type="RefSeq" id="XP_001800148.1">
    <property type="nucleotide sequence ID" value="XM_001800096.1"/>
</dbReference>